<dbReference type="InterPro" id="IPR003594">
    <property type="entry name" value="HATPase_dom"/>
</dbReference>
<accession>A0ABS2U0B7</accession>
<feature type="domain" description="Histidine kinase/HSP90-like ATPase" evidence="2">
    <location>
        <begin position="12"/>
        <end position="117"/>
    </location>
</feature>
<dbReference type="InterPro" id="IPR036890">
    <property type="entry name" value="HATPase_C_sf"/>
</dbReference>
<evidence type="ECO:0000313" key="3">
    <source>
        <dbReference type="EMBL" id="MBM9509035.1"/>
    </source>
</evidence>
<dbReference type="GO" id="GO:0005524">
    <property type="term" value="F:ATP binding"/>
    <property type="evidence" value="ECO:0007669"/>
    <property type="project" value="UniProtKB-KW"/>
</dbReference>
<dbReference type="SUPFAM" id="SSF55874">
    <property type="entry name" value="ATPase domain of HSP90 chaperone/DNA topoisomerase II/histidine kinase"/>
    <property type="match status" value="1"/>
</dbReference>
<dbReference type="InterPro" id="IPR050267">
    <property type="entry name" value="Anti-sigma-factor_SerPK"/>
</dbReference>
<keyword evidence="1" id="KW-0723">Serine/threonine-protein kinase</keyword>
<keyword evidence="1" id="KW-0418">Kinase</keyword>
<evidence type="ECO:0000313" key="4">
    <source>
        <dbReference type="Proteomes" id="UP000749040"/>
    </source>
</evidence>
<keyword evidence="4" id="KW-1185">Reference proteome</keyword>
<keyword evidence="3" id="KW-0067">ATP-binding</keyword>
<organism evidence="3 4">
    <name type="scientific">Actinacidiphila acididurans</name>
    <dbReference type="NCBI Taxonomy" id="2784346"/>
    <lineage>
        <taxon>Bacteria</taxon>
        <taxon>Bacillati</taxon>
        <taxon>Actinomycetota</taxon>
        <taxon>Actinomycetes</taxon>
        <taxon>Kitasatosporales</taxon>
        <taxon>Streptomycetaceae</taxon>
        <taxon>Actinacidiphila</taxon>
    </lineage>
</organism>
<reference evidence="3 4" key="1">
    <citation type="submission" date="2021-01" db="EMBL/GenBank/DDBJ databases">
        <title>Streptomyces acididurans sp. nov., isolated from a peat swamp forest soil.</title>
        <authorList>
            <person name="Chantavorakit T."/>
            <person name="Duangmal K."/>
        </authorList>
    </citation>
    <scope>NUCLEOTIDE SEQUENCE [LARGE SCALE GENOMIC DNA]</scope>
    <source>
        <strain evidence="3 4">KK5PA1</strain>
    </source>
</reference>
<dbReference type="RefSeq" id="WP_205361634.1">
    <property type="nucleotide sequence ID" value="NZ_JADKYB010000022.1"/>
</dbReference>
<protein>
    <submittedName>
        <fullName evidence="3">ATP-binding protein</fullName>
    </submittedName>
</protein>
<name>A0ABS2U0B7_9ACTN</name>
<dbReference type="PANTHER" id="PTHR35526">
    <property type="entry name" value="ANTI-SIGMA-F FACTOR RSBW-RELATED"/>
    <property type="match status" value="1"/>
</dbReference>
<dbReference type="EMBL" id="JADKYB010000022">
    <property type="protein sequence ID" value="MBM9509035.1"/>
    <property type="molecule type" value="Genomic_DNA"/>
</dbReference>
<sequence length="137" mass="14598">MTECAGFGAANTSPAAARAFVRRTLRAWGLTGLAENAELIVSELVTNAVKAAYRADQGRADPHAVNVELHADEKALRIAVHDTNTNRPVPQVVDEDAEGGRGLLIVEVCSARWDVVLNPAHGKTVWAELDLCAAEMA</sequence>
<evidence type="ECO:0000259" key="2">
    <source>
        <dbReference type="Pfam" id="PF13581"/>
    </source>
</evidence>
<dbReference type="Proteomes" id="UP000749040">
    <property type="component" value="Unassembled WGS sequence"/>
</dbReference>
<dbReference type="Gene3D" id="3.30.565.10">
    <property type="entry name" value="Histidine kinase-like ATPase, C-terminal domain"/>
    <property type="match status" value="1"/>
</dbReference>
<comment type="caution">
    <text evidence="3">The sequence shown here is derived from an EMBL/GenBank/DDBJ whole genome shotgun (WGS) entry which is preliminary data.</text>
</comment>
<keyword evidence="3" id="KW-0547">Nucleotide-binding</keyword>
<evidence type="ECO:0000256" key="1">
    <source>
        <dbReference type="ARBA" id="ARBA00022527"/>
    </source>
</evidence>
<dbReference type="PANTHER" id="PTHR35526:SF3">
    <property type="entry name" value="ANTI-SIGMA-F FACTOR RSBW"/>
    <property type="match status" value="1"/>
</dbReference>
<dbReference type="CDD" id="cd16936">
    <property type="entry name" value="HATPase_RsbW-like"/>
    <property type="match status" value="1"/>
</dbReference>
<dbReference type="Pfam" id="PF13581">
    <property type="entry name" value="HATPase_c_2"/>
    <property type="match status" value="1"/>
</dbReference>
<proteinExistence type="predicted"/>
<gene>
    <name evidence="3" type="ORF">ITX44_31725</name>
</gene>
<keyword evidence="1" id="KW-0808">Transferase</keyword>